<organism evidence="2 3">
    <name type="scientific">Helicocarpus griseus UAMH5409</name>
    <dbReference type="NCBI Taxonomy" id="1447875"/>
    <lineage>
        <taxon>Eukaryota</taxon>
        <taxon>Fungi</taxon>
        <taxon>Dikarya</taxon>
        <taxon>Ascomycota</taxon>
        <taxon>Pezizomycotina</taxon>
        <taxon>Eurotiomycetes</taxon>
        <taxon>Eurotiomycetidae</taxon>
        <taxon>Onygenales</taxon>
        <taxon>Ajellomycetaceae</taxon>
        <taxon>Helicocarpus</taxon>
    </lineage>
</organism>
<reference evidence="2 3" key="1">
    <citation type="submission" date="2017-10" db="EMBL/GenBank/DDBJ databases">
        <title>Comparative genomics in systemic dimorphic fungi from Ajellomycetaceae.</title>
        <authorList>
            <person name="Munoz J.F."/>
            <person name="Mcewen J.G."/>
            <person name="Clay O.K."/>
            <person name="Cuomo C.A."/>
        </authorList>
    </citation>
    <scope>NUCLEOTIDE SEQUENCE [LARGE SCALE GENOMIC DNA]</scope>
    <source>
        <strain evidence="2 3">UAMH5409</strain>
    </source>
</reference>
<keyword evidence="3" id="KW-1185">Reference proteome</keyword>
<feature type="domain" description="Fungal STAND N-terminal Goodbye" evidence="1">
    <location>
        <begin position="10"/>
        <end position="121"/>
    </location>
</feature>
<gene>
    <name evidence="2" type="ORF">AJ79_06949</name>
</gene>
<evidence type="ECO:0000313" key="2">
    <source>
        <dbReference type="EMBL" id="PGH04864.1"/>
    </source>
</evidence>
<name>A0A2B7WZU3_9EURO</name>
<dbReference type="Pfam" id="PF17109">
    <property type="entry name" value="Goodbye"/>
    <property type="match status" value="1"/>
</dbReference>
<evidence type="ECO:0000313" key="3">
    <source>
        <dbReference type="Proteomes" id="UP000223968"/>
    </source>
</evidence>
<dbReference type="EMBL" id="PDNB01000131">
    <property type="protein sequence ID" value="PGH04864.1"/>
    <property type="molecule type" value="Genomic_DNA"/>
</dbReference>
<sequence>MLSSQFSEIWNATKRKYNSATEENIDDSSFPHPKYIDELVSSVDAKDNEFKHFREKKALILHVVQQACKPIEAVGGLTAGAGSMVFLPSSLCCGAMMHLVNAADGVSASYDSTIELLQSLKARKPFGKNLLNLKDKVSPLITELETLCQTEHLLVGAEILAELKSTGRAVLGVVTKSSKFTRVVEQTSGNVNKLGGGVRHISDQPEEMWRDMQKGFTGFTSALETSKESDFPD</sequence>
<dbReference type="Proteomes" id="UP000223968">
    <property type="component" value="Unassembled WGS sequence"/>
</dbReference>
<accession>A0A2B7WZU3</accession>
<protein>
    <recommendedName>
        <fullName evidence="1">Fungal STAND N-terminal Goodbye domain-containing protein</fullName>
    </recommendedName>
</protein>
<comment type="caution">
    <text evidence="2">The sequence shown here is derived from an EMBL/GenBank/DDBJ whole genome shotgun (WGS) entry which is preliminary data.</text>
</comment>
<dbReference type="InterPro" id="IPR031350">
    <property type="entry name" value="Goodbye_dom"/>
</dbReference>
<evidence type="ECO:0000259" key="1">
    <source>
        <dbReference type="Pfam" id="PF17109"/>
    </source>
</evidence>
<dbReference type="OrthoDB" id="448455at2759"/>
<proteinExistence type="predicted"/>
<dbReference type="AlphaFoldDB" id="A0A2B7WZU3"/>
<dbReference type="STRING" id="1447875.A0A2B7WZU3"/>